<reference evidence="7 8" key="1">
    <citation type="submission" date="2017-02" db="EMBL/GenBank/DDBJ databases">
        <authorList>
            <person name="Peterson S.W."/>
        </authorList>
    </citation>
    <scope>NUCLEOTIDE SEQUENCE [LARGE SCALE GENOMIC DNA]</scope>
    <source>
        <strain evidence="7 8">ATCC 700028</strain>
    </source>
</reference>
<evidence type="ECO:0000313" key="8">
    <source>
        <dbReference type="Proteomes" id="UP000191153"/>
    </source>
</evidence>
<gene>
    <name evidence="7" type="ORF">SAMN02745174_00431</name>
</gene>
<dbReference type="EMBL" id="FUWX01000005">
    <property type="protein sequence ID" value="SJZ42007.1"/>
    <property type="molecule type" value="Genomic_DNA"/>
</dbReference>
<name>A0A1T4KI36_9FUSO</name>
<evidence type="ECO:0000256" key="2">
    <source>
        <dbReference type="ARBA" id="ARBA00002368"/>
    </source>
</evidence>
<proteinExistence type="inferred from homology"/>
<dbReference type="InterPro" id="IPR050138">
    <property type="entry name" value="DHOase/Allantoinase_Hydrolase"/>
</dbReference>
<comment type="cofactor">
    <cofactor evidence="1">
        <name>Zn(2+)</name>
        <dbReference type="ChEBI" id="CHEBI:29105"/>
    </cofactor>
</comment>
<evidence type="ECO:0000313" key="7">
    <source>
        <dbReference type="EMBL" id="SJZ42007.1"/>
    </source>
</evidence>
<keyword evidence="5" id="KW-0378">Hydrolase</keyword>
<evidence type="ECO:0000259" key="6">
    <source>
        <dbReference type="Pfam" id="PF01979"/>
    </source>
</evidence>
<dbReference type="OrthoDB" id="9765462at2"/>
<keyword evidence="8" id="KW-1185">Reference proteome</keyword>
<dbReference type="AlphaFoldDB" id="A0A1T4KI36"/>
<comment type="similarity">
    <text evidence="3">Belongs to the metallo-dependent hydrolases superfamily. DHOase family. Class I DHOase subfamily.</text>
</comment>
<dbReference type="GO" id="GO:0004038">
    <property type="term" value="F:allantoinase activity"/>
    <property type="evidence" value="ECO:0007669"/>
    <property type="project" value="TreeGrafter"/>
</dbReference>
<evidence type="ECO:0000256" key="1">
    <source>
        <dbReference type="ARBA" id="ARBA00001947"/>
    </source>
</evidence>
<dbReference type="PANTHER" id="PTHR43668">
    <property type="entry name" value="ALLANTOINASE"/>
    <property type="match status" value="1"/>
</dbReference>
<dbReference type="STRING" id="180163.SAMN02745174_00431"/>
<dbReference type="RefSeq" id="WP_078692975.1">
    <property type="nucleotide sequence ID" value="NZ_FUWX01000005.1"/>
</dbReference>
<protein>
    <submittedName>
        <fullName evidence="7">Dihydroorotase</fullName>
    </submittedName>
</protein>
<dbReference type="InterPro" id="IPR006680">
    <property type="entry name" value="Amidohydro-rel"/>
</dbReference>
<organism evidence="7 8">
    <name type="scientific">Cetobacterium ceti</name>
    <dbReference type="NCBI Taxonomy" id="180163"/>
    <lineage>
        <taxon>Bacteria</taxon>
        <taxon>Fusobacteriati</taxon>
        <taxon>Fusobacteriota</taxon>
        <taxon>Fusobacteriia</taxon>
        <taxon>Fusobacteriales</taxon>
        <taxon>Fusobacteriaceae</taxon>
        <taxon>Cetobacterium</taxon>
    </lineage>
</organism>
<dbReference type="InterPro" id="IPR011059">
    <property type="entry name" value="Metal-dep_hydrolase_composite"/>
</dbReference>
<sequence length="399" mass="45265">MLIKNCRLVLEDNSEVIRDILIKDEKIVEIGENLQEIGEEIIDAEKNYVIPGVVDVHTHMRDPGLSHKEDFTSGSMACAKGGVTTFIDMPNTIPNTISEEVLEEKRKHSLSMSYVDYGFHFGGSRNDNSKEIEKVKNGVASTKIFLNMSTGDMLVEEEKTLENLFKSSKIISVHSEGEMVKRAIDLSRKYKKPLYLCHLSLGSEVELLKNAKEEGLEVYGEVAPHHLFFSEKDRNELLRMKPELKSEMDNSELWKGLNEGVIDTVGTDHAPHRLREKMEKVTFGIPGVENSLEMMLRGVAEKKITMRRLIEVMCINPSKIFKIKNKGDIKIGNDGDLVIIDIGKKRIIERDQVISKCGWSPYEGKETGGTVLRTILRGRTVYNQEEFFKKTGREVEYNG</sequence>
<evidence type="ECO:0000256" key="4">
    <source>
        <dbReference type="ARBA" id="ARBA00022723"/>
    </source>
</evidence>
<evidence type="ECO:0000256" key="5">
    <source>
        <dbReference type="ARBA" id="ARBA00022801"/>
    </source>
</evidence>
<dbReference type="GO" id="GO:0046872">
    <property type="term" value="F:metal ion binding"/>
    <property type="evidence" value="ECO:0007669"/>
    <property type="project" value="UniProtKB-KW"/>
</dbReference>
<comment type="function">
    <text evidence="2">Catalyzes the reversible cyclization of carbamoyl aspartate to dihydroorotate.</text>
</comment>
<feature type="domain" description="Amidohydrolase-related" evidence="6">
    <location>
        <begin position="48"/>
        <end position="381"/>
    </location>
</feature>
<evidence type="ECO:0000256" key="3">
    <source>
        <dbReference type="ARBA" id="ARBA00010286"/>
    </source>
</evidence>
<dbReference type="GO" id="GO:0006145">
    <property type="term" value="P:purine nucleobase catabolic process"/>
    <property type="evidence" value="ECO:0007669"/>
    <property type="project" value="TreeGrafter"/>
</dbReference>
<dbReference type="SUPFAM" id="SSF51338">
    <property type="entry name" value="Composite domain of metallo-dependent hydrolases"/>
    <property type="match status" value="1"/>
</dbReference>
<dbReference type="InterPro" id="IPR002195">
    <property type="entry name" value="Dihydroorotase_CS"/>
</dbReference>
<dbReference type="GO" id="GO:0005737">
    <property type="term" value="C:cytoplasm"/>
    <property type="evidence" value="ECO:0007669"/>
    <property type="project" value="TreeGrafter"/>
</dbReference>
<dbReference type="Gene3D" id="3.20.20.140">
    <property type="entry name" value="Metal-dependent hydrolases"/>
    <property type="match status" value="2"/>
</dbReference>
<accession>A0A1T4KI36</accession>
<dbReference type="SUPFAM" id="SSF51556">
    <property type="entry name" value="Metallo-dependent hydrolases"/>
    <property type="match status" value="1"/>
</dbReference>
<keyword evidence="4" id="KW-0479">Metal-binding</keyword>
<dbReference type="InterPro" id="IPR032466">
    <property type="entry name" value="Metal_Hydrolase"/>
</dbReference>
<dbReference type="Pfam" id="PF01979">
    <property type="entry name" value="Amidohydro_1"/>
    <property type="match status" value="1"/>
</dbReference>
<dbReference type="PANTHER" id="PTHR43668:SF4">
    <property type="entry name" value="ALLANTOINASE"/>
    <property type="match status" value="1"/>
</dbReference>
<dbReference type="PROSITE" id="PS00483">
    <property type="entry name" value="DIHYDROOROTASE_2"/>
    <property type="match status" value="1"/>
</dbReference>
<dbReference type="Proteomes" id="UP000191153">
    <property type="component" value="Unassembled WGS sequence"/>
</dbReference>